<keyword evidence="2" id="KW-0203">Cytokinin biosynthesis</keyword>
<organism evidence="3 4">
    <name type="scientific">Blautia segnis</name>
    <dbReference type="NCBI Taxonomy" id="2763030"/>
    <lineage>
        <taxon>Bacteria</taxon>
        <taxon>Bacillati</taxon>
        <taxon>Bacillota</taxon>
        <taxon>Clostridia</taxon>
        <taxon>Lachnospirales</taxon>
        <taxon>Lachnospiraceae</taxon>
        <taxon>Blautia</taxon>
    </lineage>
</organism>
<protein>
    <recommendedName>
        <fullName evidence="2">Cytokinin riboside 5'-monophosphate phosphoribohydrolase</fullName>
        <ecNumber evidence="2">3.2.2.n1</ecNumber>
    </recommendedName>
</protein>
<name>A0A8I0AHQ4_9FIRM</name>
<keyword evidence="4" id="KW-1185">Reference proteome</keyword>
<dbReference type="PANTHER" id="PTHR31223:SF70">
    <property type="entry name" value="LOG FAMILY PROTEIN YJL055W"/>
    <property type="match status" value="1"/>
</dbReference>
<dbReference type="Gene3D" id="3.40.50.450">
    <property type="match status" value="1"/>
</dbReference>
<dbReference type="EC" id="3.2.2.n1" evidence="2"/>
<dbReference type="AlphaFoldDB" id="A0A8I0AHQ4"/>
<dbReference type="EMBL" id="JACOOT010000012">
    <property type="protein sequence ID" value="MBC5650579.1"/>
    <property type="molecule type" value="Genomic_DNA"/>
</dbReference>
<dbReference type="GO" id="GO:0016799">
    <property type="term" value="F:hydrolase activity, hydrolyzing N-glycosyl compounds"/>
    <property type="evidence" value="ECO:0007669"/>
    <property type="project" value="TreeGrafter"/>
</dbReference>
<accession>A0A8I0AHQ4</accession>
<evidence type="ECO:0000256" key="1">
    <source>
        <dbReference type="ARBA" id="ARBA00006763"/>
    </source>
</evidence>
<dbReference type="InterPro" id="IPR031100">
    <property type="entry name" value="LOG_fam"/>
</dbReference>
<dbReference type="GO" id="GO:0009691">
    <property type="term" value="P:cytokinin biosynthetic process"/>
    <property type="evidence" value="ECO:0007669"/>
    <property type="project" value="UniProtKB-UniRule"/>
</dbReference>
<proteinExistence type="inferred from homology"/>
<gene>
    <name evidence="3" type="ORF">H8S54_05505</name>
</gene>
<sequence>MNICVYGASSAQLKDIYYEKTQELGRAMGKRGHGLVFGGGATGMMGAAARGVSEENGYILGIAPRFFDQPGVLYEKCTEFIFTETMRERKQLLEEKSDATIVAPGGIGTYEEFFEIFTLKSLNRIDRPIVLYNIDRYYDRMKELLEYTAREKFMDSSILDLVVFLDEPEAILDYLENYSK</sequence>
<dbReference type="RefSeq" id="WP_021925568.1">
    <property type="nucleotide sequence ID" value="NZ_JACOOT010000012.1"/>
</dbReference>
<dbReference type="PANTHER" id="PTHR31223">
    <property type="entry name" value="LOG FAMILY PROTEIN YJL055W"/>
    <property type="match status" value="1"/>
</dbReference>
<comment type="similarity">
    <text evidence="1 2">Belongs to the LOG family.</text>
</comment>
<dbReference type="GO" id="GO:0005829">
    <property type="term" value="C:cytosol"/>
    <property type="evidence" value="ECO:0007669"/>
    <property type="project" value="TreeGrafter"/>
</dbReference>
<dbReference type="Proteomes" id="UP000652847">
    <property type="component" value="Unassembled WGS sequence"/>
</dbReference>
<dbReference type="SUPFAM" id="SSF102405">
    <property type="entry name" value="MCP/YpsA-like"/>
    <property type="match status" value="1"/>
</dbReference>
<dbReference type="NCBIfam" id="TIGR00730">
    <property type="entry name" value="Rossman fold protein, TIGR00730 family"/>
    <property type="match status" value="1"/>
</dbReference>
<dbReference type="InterPro" id="IPR005269">
    <property type="entry name" value="LOG"/>
</dbReference>
<reference evidence="3 4" key="1">
    <citation type="submission" date="2020-08" db="EMBL/GenBank/DDBJ databases">
        <title>Genome public.</title>
        <authorList>
            <person name="Liu C."/>
            <person name="Sun Q."/>
        </authorList>
    </citation>
    <scope>NUCLEOTIDE SEQUENCE [LARGE SCALE GENOMIC DNA]</scope>
    <source>
        <strain evidence="3 4">BX17</strain>
    </source>
</reference>
<evidence type="ECO:0000313" key="4">
    <source>
        <dbReference type="Proteomes" id="UP000652847"/>
    </source>
</evidence>
<evidence type="ECO:0000256" key="2">
    <source>
        <dbReference type="RuleBase" id="RU363015"/>
    </source>
</evidence>
<dbReference type="Pfam" id="PF03641">
    <property type="entry name" value="Lysine_decarbox"/>
    <property type="match status" value="1"/>
</dbReference>
<keyword evidence="2" id="KW-0378">Hydrolase</keyword>
<comment type="caution">
    <text evidence="3">The sequence shown here is derived from an EMBL/GenBank/DDBJ whole genome shotgun (WGS) entry which is preliminary data.</text>
</comment>
<evidence type="ECO:0000313" key="3">
    <source>
        <dbReference type="EMBL" id="MBC5650579.1"/>
    </source>
</evidence>